<evidence type="ECO:0000313" key="4">
    <source>
        <dbReference type="EMBL" id="CAA9544255.1"/>
    </source>
</evidence>
<dbReference type="GO" id="GO:0000166">
    <property type="term" value="F:nucleotide binding"/>
    <property type="evidence" value="ECO:0007669"/>
    <property type="project" value="InterPro"/>
</dbReference>
<dbReference type="Pfam" id="PF01408">
    <property type="entry name" value="GFO_IDH_MocA"/>
    <property type="match status" value="1"/>
</dbReference>
<keyword evidence="1" id="KW-0560">Oxidoreductase</keyword>
<feature type="domain" description="GFO/IDH/MocA-like oxidoreductase" evidence="3">
    <location>
        <begin position="134"/>
        <end position="268"/>
    </location>
</feature>
<dbReference type="InterPro" id="IPR055170">
    <property type="entry name" value="GFO_IDH_MocA-like_dom"/>
</dbReference>
<dbReference type="SUPFAM" id="SSF55347">
    <property type="entry name" value="Glyceraldehyde-3-phosphate dehydrogenase-like, C-terminal domain"/>
    <property type="match status" value="1"/>
</dbReference>
<dbReference type="Pfam" id="PF22725">
    <property type="entry name" value="GFO_IDH_MocA_C3"/>
    <property type="match status" value="1"/>
</dbReference>
<dbReference type="InterPro" id="IPR036291">
    <property type="entry name" value="NAD(P)-bd_dom_sf"/>
</dbReference>
<dbReference type="InterPro" id="IPR050463">
    <property type="entry name" value="Gfo/Idh/MocA_oxidrdct_glycsds"/>
</dbReference>
<gene>
    <name evidence="4" type="ORF">AVDCRST_MAG87-339</name>
</gene>
<dbReference type="PANTHER" id="PTHR43818:SF11">
    <property type="entry name" value="BCDNA.GH03377"/>
    <property type="match status" value="1"/>
</dbReference>
<organism evidence="4">
    <name type="scientific">uncultured Thermomicrobiales bacterium</name>
    <dbReference type="NCBI Taxonomy" id="1645740"/>
    <lineage>
        <taxon>Bacteria</taxon>
        <taxon>Pseudomonadati</taxon>
        <taxon>Thermomicrobiota</taxon>
        <taxon>Thermomicrobia</taxon>
        <taxon>Thermomicrobiales</taxon>
        <taxon>environmental samples</taxon>
    </lineage>
</organism>
<feature type="domain" description="Gfo/Idh/MocA-like oxidoreductase N-terminal" evidence="2">
    <location>
        <begin position="7"/>
        <end position="122"/>
    </location>
</feature>
<dbReference type="AlphaFoldDB" id="A0A6J4UC02"/>
<sequence>MISTSRVRVGLVGCGTISDIYLKNATGRFANLEVVACADLVRERAETQAAAYGIPHVMSVDEVTASPEIDIVLNLTIPAAHYQVARRSIEHGRSTYSEKPLATTPEEGSELVDLASSANLLVGAAPDTFLGAGHQTCRRLIDEGAIGEIVGAAACFASHGNEHWHPNPAFSYQPGGGPVFNLGPYYLTALVGLIGPVRSVSGNSRISFPTRTISSQPLAGQVIPVDTPTFVNASFTFASGPVASFTATYDVWASERPKIEIYGAEGTLSVPDPNTFGGPVRLYRRETKAWEEIPLDSGFADNARGLGLSDFAMGMVEGRLPRAGAALANHVLELMTAAESAGDEGGTIMLGTTCERPAPLDPATIPIRD</sequence>
<protein>
    <submittedName>
        <fullName evidence="4">Dehydrogenase</fullName>
    </submittedName>
</protein>
<dbReference type="EMBL" id="CADCWJ010000089">
    <property type="protein sequence ID" value="CAA9544255.1"/>
    <property type="molecule type" value="Genomic_DNA"/>
</dbReference>
<accession>A0A6J4UC02</accession>
<name>A0A6J4UC02_9BACT</name>
<dbReference type="GO" id="GO:0016491">
    <property type="term" value="F:oxidoreductase activity"/>
    <property type="evidence" value="ECO:0007669"/>
    <property type="project" value="UniProtKB-KW"/>
</dbReference>
<evidence type="ECO:0000256" key="1">
    <source>
        <dbReference type="ARBA" id="ARBA00023002"/>
    </source>
</evidence>
<dbReference type="InterPro" id="IPR000683">
    <property type="entry name" value="Gfo/Idh/MocA-like_OxRdtase_N"/>
</dbReference>
<dbReference type="SUPFAM" id="SSF51735">
    <property type="entry name" value="NAD(P)-binding Rossmann-fold domains"/>
    <property type="match status" value="1"/>
</dbReference>
<dbReference type="Gene3D" id="3.30.360.10">
    <property type="entry name" value="Dihydrodipicolinate Reductase, domain 2"/>
    <property type="match status" value="1"/>
</dbReference>
<reference evidence="4" key="1">
    <citation type="submission" date="2020-02" db="EMBL/GenBank/DDBJ databases">
        <authorList>
            <person name="Meier V. D."/>
        </authorList>
    </citation>
    <scope>NUCLEOTIDE SEQUENCE</scope>
    <source>
        <strain evidence="4">AVDCRST_MAG87</strain>
    </source>
</reference>
<proteinExistence type="predicted"/>
<dbReference type="PANTHER" id="PTHR43818">
    <property type="entry name" value="BCDNA.GH03377"/>
    <property type="match status" value="1"/>
</dbReference>
<evidence type="ECO:0000259" key="3">
    <source>
        <dbReference type="Pfam" id="PF22725"/>
    </source>
</evidence>
<evidence type="ECO:0000259" key="2">
    <source>
        <dbReference type="Pfam" id="PF01408"/>
    </source>
</evidence>
<dbReference type="Gene3D" id="3.40.50.720">
    <property type="entry name" value="NAD(P)-binding Rossmann-like Domain"/>
    <property type="match status" value="1"/>
</dbReference>